<gene>
    <name evidence="8" type="ORF">PFISCL1PPCAC_8650</name>
</gene>
<comment type="similarity">
    <text evidence="2">Belongs to the activator 1 small subunits family.</text>
</comment>
<dbReference type="GO" id="GO:0005524">
    <property type="term" value="F:ATP binding"/>
    <property type="evidence" value="ECO:0007669"/>
    <property type="project" value="UniProtKB-KW"/>
</dbReference>
<dbReference type="Proteomes" id="UP001432322">
    <property type="component" value="Unassembled WGS sequence"/>
</dbReference>
<keyword evidence="3" id="KW-0235">DNA replication</keyword>
<dbReference type="GO" id="GO:0006281">
    <property type="term" value="P:DNA repair"/>
    <property type="evidence" value="ECO:0007669"/>
    <property type="project" value="TreeGrafter"/>
</dbReference>
<dbReference type="InterPro" id="IPR050238">
    <property type="entry name" value="DNA_Rep/Repair_Clamp_Loader"/>
</dbReference>
<feature type="domain" description="AAA+ ATPase" evidence="7">
    <location>
        <begin position="50"/>
        <end position="189"/>
    </location>
</feature>
<evidence type="ECO:0000256" key="2">
    <source>
        <dbReference type="ARBA" id="ARBA00005378"/>
    </source>
</evidence>
<dbReference type="EMBL" id="BTSY01000003">
    <property type="protein sequence ID" value="GMT17353.1"/>
    <property type="molecule type" value="Genomic_DNA"/>
</dbReference>
<dbReference type="FunFam" id="1.20.272.10:FF:000004">
    <property type="entry name" value="Replication factor C subunit 5"/>
    <property type="match status" value="1"/>
</dbReference>
<dbReference type="SUPFAM" id="SSF48019">
    <property type="entry name" value="post-AAA+ oligomerization domain-like"/>
    <property type="match status" value="1"/>
</dbReference>
<reference evidence="8" key="1">
    <citation type="submission" date="2023-10" db="EMBL/GenBank/DDBJ databases">
        <title>Genome assembly of Pristionchus species.</title>
        <authorList>
            <person name="Yoshida K."/>
            <person name="Sommer R.J."/>
        </authorList>
    </citation>
    <scope>NUCLEOTIDE SEQUENCE</scope>
    <source>
        <strain evidence="8">RS5133</strain>
    </source>
</reference>
<keyword evidence="6" id="KW-0539">Nucleus</keyword>
<keyword evidence="9" id="KW-1185">Reference proteome</keyword>
<accession>A0AAV5VGG4</accession>
<dbReference type="GO" id="GO:0003677">
    <property type="term" value="F:DNA binding"/>
    <property type="evidence" value="ECO:0007669"/>
    <property type="project" value="InterPro"/>
</dbReference>
<dbReference type="GO" id="GO:0003689">
    <property type="term" value="F:DNA clamp loader activity"/>
    <property type="evidence" value="ECO:0007669"/>
    <property type="project" value="TreeGrafter"/>
</dbReference>
<dbReference type="CDD" id="cd18140">
    <property type="entry name" value="HLD_clamp_RFC"/>
    <property type="match status" value="1"/>
</dbReference>
<dbReference type="PANTHER" id="PTHR11669">
    <property type="entry name" value="REPLICATION FACTOR C / DNA POLYMERASE III GAMMA-TAU SUBUNIT"/>
    <property type="match status" value="1"/>
</dbReference>
<keyword evidence="5" id="KW-0067">ATP-binding</keyword>
<dbReference type="InterPro" id="IPR008921">
    <property type="entry name" value="DNA_pol3_clamp-load_cplx_C"/>
</dbReference>
<dbReference type="InterPro" id="IPR003959">
    <property type="entry name" value="ATPase_AAA_core"/>
</dbReference>
<dbReference type="GO" id="GO:0016887">
    <property type="term" value="F:ATP hydrolysis activity"/>
    <property type="evidence" value="ECO:0007669"/>
    <property type="project" value="InterPro"/>
</dbReference>
<proteinExistence type="inferred from homology"/>
<evidence type="ECO:0000256" key="5">
    <source>
        <dbReference type="ARBA" id="ARBA00022840"/>
    </source>
</evidence>
<dbReference type="Pfam" id="PF00004">
    <property type="entry name" value="AAA"/>
    <property type="match status" value="1"/>
</dbReference>
<evidence type="ECO:0000256" key="1">
    <source>
        <dbReference type="ARBA" id="ARBA00004123"/>
    </source>
</evidence>
<dbReference type="FunFam" id="3.40.50.300:FF:000129">
    <property type="entry name" value="Replication factor C subunit 5"/>
    <property type="match status" value="1"/>
</dbReference>
<dbReference type="SUPFAM" id="SSF52540">
    <property type="entry name" value="P-loop containing nucleoside triphosphate hydrolases"/>
    <property type="match status" value="1"/>
</dbReference>
<name>A0AAV5VGG4_9BILA</name>
<dbReference type="Gene3D" id="1.10.8.60">
    <property type="match status" value="1"/>
</dbReference>
<dbReference type="InterPro" id="IPR027417">
    <property type="entry name" value="P-loop_NTPase"/>
</dbReference>
<dbReference type="InterPro" id="IPR047854">
    <property type="entry name" value="RFC_lid"/>
</dbReference>
<evidence type="ECO:0000259" key="7">
    <source>
        <dbReference type="SMART" id="SM00382"/>
    </source>
</evidence>
<keyword evidence="4" id="KW-0547">Nucleotide-binding</keyword>
<dbReference type="Gene3D" id="3.40.50.300">
    <property type="entry name" value="P-loop containing nucleotide triphosphate hydrolases"/>
    <property type="match status" value="1"/>
</dbReference>
<comment type="caution">
    <text evidence="8">The sequence shown here is derived from an EMBL/GenBank/DDBJ whole genome shotgun (WGS) entry which is preliminary data.</text>
</comment>
<evidence type="ECO:0000313" key="8">
    <source>
        <dbReference type="EMBL" id="GMT17353.1"/>
    </source>
</evidence>
<dbReference type="Pfam" id="PF08542">
    <property type="entry name" value="Rep_fac_C"/>
    <property type="match status" value="1"/>
</dbReference>
<dbReference type="Gene3D" id="1.20.272.10">
    <property type="match status" value="1"/>
</dbReference>
<protein>
    <recommendedName>
        <fullName evidence="7">AAA+ ATPase domain-containing protein</fullName>
    </recommendedName>
</protein>
<dbReference type="InterPro" id="IPR003593">
    <property type="entry name" value="AAA+_ATPase"/>
</dbReference>
<evidence type="ECO:0000256" key="3">
    <source>
        <dbReference type="ARBA" id="ARBA00022705"/>
    </source>
</evidence>
<dbReference type="SMART" id="SM00382">
    <property type="entry name" value="AAA"/>
    <property type="match status" value="1"/>
</dbReference>
<comment type="subcellular location">
    <subcellularLocation>
        <location evidence="1">Nucleus</location>
    </subcellularLocation>
</comment>
<sequence>LLRMADVQMAEATGGVRLPWVEKYRPQTLDDVRSHEEITKTLQKWIDTNQLPHMLFYGPPGTGKTTSILAVARSLFSDKQRNSMVLELNASDDRGIGVVREEIVTFAQTKGLHSFGGNAEKNDSKTNVKLVILDECDAMTKDAQNALRRVIEKYTENVRFCIICNYLSNIIPAIQSRCTRFRFAPLDPELVAPRIDYVSEQEKLVLKDDGKQALLDLSGGDMRRVLNVLQAASMAFPVVDAAAVYSCVGQPTPKEMERLLRLLLNENFQSACQKIDEEYIRKGFALADIITRLHDLVYQMLIPSEVTSRLVIALASAEQRLAIGCSDRLQTAGLVAAFIKARKRIAEYANKMDTD</sequence>
<dbReference type="GO" id="GO:0005634">
    <property type="term" value="C:nucleus"/>
    <property type="evidence" value="ECO:0007669"/>
    <property type="project" value="UniProtKB-SubCell"/>
</dbReference>
<dbReference type="CDD" id="cd00009">
    <property type="entry name" value="AAA"/>
    <property type="match status" value="1"/>
</dbReference>
<organism evidence="8 9">
    <name type="scientific">Pristionchus fissidentatus</name>
    <dbReference type="NCBI Taxonomy" id="1538716"/>
    <lineage>
        <taxon>Eukaryota</taxon>
        <taxon>Metazoa</taxon>
        <taxon>Ecdysozoa</taxon>
        <taxon>Nematoda</taxon>
        <taxon>Chromadorea</taxon>
        <taxon>Rhabditida</taxon>
        <taxon>Rhabditina</taxon>
        <taxon>Diplogasteromorpha</taxon>
        <taxon>Diplogasteroidea</taxon>
        <taxon>Neodiplogasteridae</taxon>
        <taxon>Pristionchus</taxon>
    </lineage>
</organism>
<feature type="non-terminal residue" evidence="8">
    <location>
        <position position="1"/>
    </location>
</feature>
<evidence type="ECO:0000256" key="6">
    <source>
        <dbReference type="ARBA" id="ARBA00023242"/>
    </source>
</evidence>
<dbReference type="InterPro" id="IPR013748">
    <property type="entry name" value="Rep_factorC_C"/>
</dbReference>
<evidence type="ECO:0000313" key="9">
    <source>
        <dbReference type="Proteomes" id="UP001432322"/>
    </source>
</evidence>
<dbReference type="GO" id="GO:0006261">
    <property type="term" value="P:DNA-templated DNA replication"/>
    <property type="evidence" value="ECO:0007669"/>
    <property type="project" value="TreeGrafter"/>
</dbReference>
<dbReference type="NCBIfam" id="NF001679">
    <property type="entry name" value="PRK00440.1"/>
    <property type="match status" value="1"/>
</dbReference>
<dbReference type="GO" id="GO:0005663">
    <property type="term" value="C:DNA replication factor C complex"/>
    <property type="evidence" value="ECO:0007669"/>
    <property type="project" value="TreeGrafter"/>
</dbReference>
<dbReference type="AlphaFoldDB" id="A0AAV5VGG4"/>
<evidence type="ECO:0000256" key="4">
    <source>
        <dbReference type="ARBA" id="ARBA00022741"/>
    </source>
</evidence>
<dbReference type="PANTHER" id="PTHR11669:SF9">
    <property type="entry name" value="REPLICATION FACTOR C SUBUNIT 5"/>
    <property type="match status" value="1"/>
</dbReference>